<feature type="transmembrane region" description="Helical" evidence="6">
    <location>
        <begin position="118"/>
        <end position="137"/>
    </location>
</feature>
<evidence type="ECO:0000256" key="5">
    <source>
        <dbReference type="ARBA" id="ARBA00023136"/>
    </source>
</evidence>
<dbReference type="PANTHER" id="PTHR32322">
    <property type="entry name" value="INNER MEMBRANE TRANSPORTER"/>
    <property type="match status" value="1"/>
</dbReference>
<dbReference type="PANTHER" id="PTHR32322:SF2">
    <property type="entry name" value="EAMA DOMAIN-CONTAINING PROTEIN"/>
    <property type="match status" value="1"/>
</dbReference>
<dbReference type="InterPro" id="IPR050638">
    <property type="entry name" value="AA-Vitamin_Transporters"/>
</dbReference>
<feature type="transmembrane region" description="Helical" evidence="6">
    <location>
        <begin position="168"/>
        <end position="188"/>
    </location>
</feature>
<feature type="transmembrane region" description="Helical" evidence="6">
    <location>
        <begin position="144"/>
        <end position="162"/>
    </location>
</feature>
<dbReference type="InterPro" id="IPR037185">
    <property type="entry name" value="EmrE-like"/>
</dbReference>
<dbReference type="InterPro" id="IPR000620">
    <property type="entry name" value="EamA_dom"/>
</dbReference>
<feature type="domain" description="EamA" evidence="7">
    <location>
        <begin position="171"/>
        <end position="307"/>
    </location>
</feature>
<feature type="transmembrane region" description="Helical" evidence="6">
    <location>
        <begin position="54"/>
        <end position="74"/>
    </location>
</feature>
<comment type="subcellular location">
    <subcellularLocation>
        <location evidence="1">Membrane</location>
        <topology evidence="1">Multi-pass membrane protein</topology>
    </subcellularLocation>
</comment>
<keyword evidence="4 6" id="KW-1133">Transmembrane helix</keyword>
<keyword evidence="9" id="KW-1185">Reference proteome</keyword>
<dbReference type="Gene3D" id="1.10.3730.20">
    <property type="match status" value="2"/>
</dbReference>
<evidence type="ECO:0000256" key="1">
    <source>
        <dbReference type="ARBA" id="ARBA00004141"/>
    </source>
</evidence>
<feature type="transmembrane region" description="Helical" evidence="6">
    <location>
        <begin position="200"/>
        <end position="221"/>
    </location>
</feature>
<feature type="domain" description="EamA" evidence="7">
    <location>
        <begin position="22"/>
        <end position="158"/>
    </location>
</feature>
<organism evidence="8 9">
    <name type="scientific">Lysobacter arenosi</name>
    <dbReference type="NCBI Taxonomy" id="2795387"/>
    <lineage>
        <taxon>Bacteria</taxon>
        <taxon>Pseudomonadati</taxon>
        <taxon>Pseudomonadota</taxon>
        <taxon>Gammaproteobacteria</taxon>
        <taxon>Lysobacterales</taxon>
        <taxon>Lysobacteraceae</taxon>
        <taxon>Lysobacter</taxon>
    </lineage>
</organism>
<feature type="transmembrane region" description="Helical" evidence="6">
    <location>
        <begin position="265"/>
        <end position="284"/>
    </location>
</feature>
<dbReference type="Proteomes" id="UP000663400">
    <property type="component" value="Chromosome"/>
</dbReference>
<evidence type="ECO:0000256" key="6">
    <source>
        <dbReference type="SAM" id="Phobius"/>
    </source>
</evidence>
<accession>A0ABX7RA87</accession>
<evidence type="ECO:0000256" key="2">
    <source>
        <dbReference type="ARBA" id="ARBA00007362"/>
    </source>
</evidence>
<comment type="similarity">
    <text evidence="2">Belongs to the EamA transporter family.</text>
</comment>
<feature type="transmembrane region" description="Helical" evidence="6">
    <location>
        <begin position="86"/>
        <end position="106"/>
    </location>
</feature>
<evidence type="ECO:0000313" key="9">
    <source>
        <dbReference type="Proteomes" id="UP000663400"/>
    </source>
</evidence>
<dbReference type="EMBL" id="CP071517">
    <property type="protein sequence ID" value="QSX74312.1"/>
    <property type="molecule type" value="Genomic_DNA"/>
</dbReference>
<sequence length="331" mass="35856">MNRPADAIALHDPAARRARKVGFTLAAVGAVLFSAKAILAKFQYRYGIDALDVLALRMLMSLPLFVILGIHESRRPGRTPMSRRDFGLILILGVLGYYLSSLFDFWGLEYVPVSLERLILFLNPTFVLLIGVFAFGRKVARKEWIALAVSYAGVALVFVENLRVQGEHVLFGSGLVLLAALSYALYLAMSGQLIQRIGSLRLVAYAMCVSTAATVIHYLLLRDPMHLLQLPTPVYWLALINAIFCTFLPVTFTMGAVARLGAGSAAQMSVIGPVSLVFLGAWLLGEPITAVQLVGTAVVLSGVLLLTRPGANSVPVANFPADTDPREETRG</sequence>
<feature type="transmembrane region" description="Helical" evidence="6">
    <location>
        <begin position="233"/>
        <end position="258"/>
    </location>
</feature>
<keyword evidence="3 6" id="KW-0812">Transmembrane</keyword>
<keyword evidence="5 6" id="KW-0472">Membrane</keyword>
<reference evidence="8 9" key="1">
    <citation type="submission" date="2021-02" db="EMBL/GenBank/DDBJ databases">
        <title>Lysobacter arenosi sp. nov., isolated from soil of gangwondo yeongwol, south Korea.</title>
        <authorList>
            <person name="Kim K.R."/>
            <person name="Kim K.H."/>
            <person name="Jeon C.O."/>
        </authorList>
    </citation>
    <scope>NUCLEOTIDE SEQUENCE [LARGE SCALE GENOMIC DNA]</scope>
    <source>
        <strain evidence="8 9">R7</strain>
    </source>
</reference>
<feature type="transmembrane region" description="Helical" evidence="6">
    <location>
        <begin position="290"/>
        <end position="307"/>
    </location>
</feature>
<evidence type="ECO:0000256" key="3">
    <source>
        <dbReference type="ARBA" id="ARBA00022692"/>
    </source>
</evidence>
<dbReference type="RefSeq" id="WP_200608099.1">
    <property type="nucleotide sequence ID" value="NZ_CP071517.1"/>
</dbReference>
<evidence type="ECO:0000259" key="7">
    <source>
        <dbReference type="Pfam" id="PF00892"/>
    </source>
</evidence>
<feature type="transmembrane region" description="Helical" evidence="6">
    <location>
        <begin position="21"/>
        <end position="42"/>
    </location>
</feature>
<protein>
    <submittedName>
        <fullName evidence="8">DMT family transporter</fullName>
    </submittedName>
</protein>
<dbReference type="SUPFAM" id="SSF103481">
    <property type="entry name" value="Multidrug resistance efflux transporter EmrE"/>
    <property type="match status" value="2"/>
</dbReference>
<name>A0ABX7RA87_9GAMM</name>
<evidence type="ECO:0000256" key="4">
    <source>
        <dbReference type="ARBA" id="ARBA00022989"/>
    </source>
</evidence>
<dbReference type="Pfam" id="PF00892">
    <property type="entry name" value="EamA"/>
    <property type="match status" value="2"/>
</dbReference>
<proteinExistence type="inferred from homology"/>
<evidence type="ECO:0000313" key="8">
    <source>
        <dbReference type="EMBL" id="QSX74312.1"/>
    </source>
</evidence>
<gene>
    <name evidence="8" type="ORF">HIV01_014110</name>
</gene>